<sequence>MEIYFPIITVIKNIIIKCNSIYENAQYNKAICGILLDRAMSAELLIYILERQIKEGEERFEDKAYYYNIIKFKNILDQFANFANDVSQLYFQNKFDICINDLHFAISIVYYEQQLLDKQKIEFDLKNMMEKIDDKLDLSTQEMKISLEKGTSNIQ</sequence>
<proteinExistence type="predicted"/>
<keyword evidence="2" id="KW-1185">Reference proteome</keyword>
<dbReference type="Gene3D" id="1.20.930.20">
    <property type="entry name" value="Adaptor protein Cbl, N-terminal domain"/>
    <property type="match status" value="1"/>
</dbReference>
<dbReference type="InterPro" id="IPR059179">
    <property type="entry name" value="MLKL-like_MCAfunc"/>
</dbReference>
<evidence type="ECO:0000313" key="2">
    <source>
        <dbReference type="Proteomes" id="UP000789901"/>
    </source>
</evidence>
<comment type="caution">
    <text evidence="1">The sequence shown here is derived from an EMBL/GenBank/DDBJ whole genome shotgun (WGS) entry which is preliminary data.</text>
</comment>
<reference evidence="1 2" key="1">
    <citation type="submission" date="2021-06" db="EMBL/GenBank/DDBJ databases">
        <authorList>
            <person name="Kallberg Y."/>
            <person name="Tangrot J."/>
            <person name="Rosling A."/>
        </authorList>
    </citation>
    <scope>NUCLEOTIDE SEQUENCE [LARGE SCALE GENOMIC DNA]</scope>
    <source>
        <strain evidence="1 2">120-4 pot B 10/14</strain>
    </source>
</reference>
<dbReference type="InterPro" id="IPR036537">
    <property type="entry name" value="Adaptor_Cbl_N_dom_sf"/>
</dbReference>
<gene>
    <name evidence="1" type="ORF">GMARGA_LOCUS24576</name>
</gene>
<dbReference type="EMBL" id="CAJVQB010026062">
    <property type="protein sequence ID" value="CAG8807785.1"/>
    <property type="molecule type" value="Genomic_DNA"/>
</dbReference>
<protein>
    <submittedName>
        <fullName evidence="1">33213_t:CDS:1</fullName>
    </submittedName>
</protein>
<accession>A0ABN7VZI4</accession>
<dbReference type="CDD" id="cd21037">
    <property type="entry name" value="MLKL_NTD"/>
    <property type="match status" value="1"/>
</dbReference>
<name>A0ABN7VZI4_GIGMA</name>
<organism evidence="1 2">
    <name type="scientific">Gigaspora margarita</name>
    <dbReference type="NCBI Taxonomy" id="4874"/>
    <lineage>
        <taxon>Eukaryota</taxon>
        <taxon>Fungi</taxon>
        <taxon>Fungi incertae sedis</taxon>
        <taxon>Mucoromycota</taxon>
        <taxon>Glomeromycotina</taxon>
        <taxon>Glomeromycetes</taxon>
        <taxon>Diversisporales</taxon>
        <taxon>Gigasporaceae</taxon>
        <taxon>Gigaspora</taxon>
    </lineage>
</organism>
<evidence type="ECO:0000313" key="1">
    <source>
        <dbReference type="EMBL" id="CAG8807785.1"/>
    </source>
</evidence>
<dbReference type="Proteomes" id="UP000789901">
    <property type="component" value="Unassembled WGS sequence"/>
</dbReference>
<feature type="non-terminal residue" evidence="1">
    <location>
        <position position="155"/>
    </location>
</feature>